<keyword evidence="2" id="KW-0805">Transcription regulation</keyword>
<evidence type="ECO:0000256" key="4">
    <source>
        <dbReference type="ARBA" id="ARBA00023163"/>
    </source>
</evidence>
<dbReference type="InterPro" id="IPR028082">
    <property type="entry name" value="Peripla_BP_I"/>
</dbReference>
<dbReference type="PROSITE" id="PS00356">
    <property type="entry name" value="HTH_LACI_1"/>
    <property type="match status" value="1"/>
</dbReference>
<dbReference type="Pfam" id="PF00356">
    <property type="entry name" value="LacI"/>
    <property type="match status" value="1"/>
</dbReference>
<dbReference type="Gene3D" id="1.10.260.40">
    <property type="entry name" value="lambda repressor-like DNA-binding domains"/>
    <property type="match status" value="1"/>
</dbReference>
<dbReference type="Pfam" id="PF13377">
    <property type="entry name" value="Peripla_BP_3"/>
    <property type="match status" value="1"/>
</dbReference>
<dbReference type="SMART" id="SM00354">
    <property type="entry name" value="HTH_LACI"/>
    <property type="match status" value="1"/>
</dbReference>
<feature type="domain" description="HTH lacI-type" evidence="5">
    <location>
        <begin position="16"/>
        <end position="70"/>
    </location>
</feature>
<keyword evidence="4" id="KW-0804">Transcription</keyword>
<keyword evidence="3" id="KW-0238">DNA-binding</keyword>
<evidence type="ECO:0000313" key="7">
    <source>
        <dbReference type="Proteomes" id="UP000005316"/>
    </source>
</evidence>
<dbReference type="GO" id="GO:0000976">
    <property type="term" value="F:transcription cis-regulatory region binding"/>
    <property type="evidence" value="ECO:0007669"/>
    <property type="project" value="TreeGrafter"/>
</dbReference>
<gene>
    <name evidence="6" type="primary">rbsR</name>
    <name evidence="6" type="ORF">HMPREF9372_1159</name>
</gene>
<protein>
    <submittedName>
        <fullName evidence="6">Ribose operon repressor</fullName>
    </submittedName>
</protein>
<comment type="caution">
    <text evidence="6">The sequence shown here is derived from an EMBL/GenBank/DDBJ whole genome shotgun (WGS) entry which is preliminary data.</text>
</comment>
<dbReference type="Gene3D" id="3.40.50.2300">
    <property type="match status" value="2"/>
</dbReference>
<dbReference type="eggNOG" id="COG1609">
    <property type="taxonomic scope" value="Bacteria"/>
</dbReference>
<name>F9DQS9_9BACL</name>
<dbReference type="SUPFAM" id="SSF53822">
    <property type="entry name" value="Periplasmic binding protein-like I"/>
    <property type="match status" value="1"/>
</dbReference>
<dbReference type="InterPro" id="IPR010982">
    <property type="entry name" value="Lambda_DNA-bd_dom_sf"/>
</dbReference>
<evidence type="ECO:0000256" key="1">
    <source>
        <dbReference type="ARBA" id="ARBA00022491"/>
    </source>
</evidence>
<dbReference type="SUPFAM" id="SSF47413">
    <property type="entry name" value="lambda repressor-like DNA-binding domains"/>
    <property type="match status" value="1"/>
</dbReference>
<evidence type="ECO:0000313" key="6">
    <source>
        <dbReference type="EMBL" id="EGQ26822.1"/>
    </source>
</evidence>
<proteinExistence type="predicted"/>
<sequence length="339" mass="37258">MWYRLHKTGMKVEWLANIRDVAQKAGVSVATVSRYLNNKGYISEEAKRVISEAVEELNYRPSLVARSLNTKQAMFIGLIVPDIVNPFFPELARAIEDVALEYDYTVVLCNSDEKIEKEIHYLNTLQQKYVAGFIVAASHAETSHYTDLNVPIVAIDRRIHPSIPLVATDNREGARIGTEHLLANGCRKILCMKGPSGLGPADDRLMGFMDAVEGKDIEIEVVESPFQFDASESIARTVLQQQSIDGIFASSDVSAAGAMKAAYSLGIAVPDQLQIVGYDGTMLAGQLTPSLTTMAQDLYRIGALASRMLIKLIEGQELEEREIQIPAELIIRGTTRSGA</sequence>
<keyword evidence="1" id="KW-0678">Repressor</keyword>
<dbReference type="PROSITE" id="PS50932">
    <property type="entry name" value="HTH_LACI_2"/>
    <property type="match status" value="1"/>
</dbReference>
<dbReference type="Proteomes" id="UP000005316">
    <property type="component" value="Unassembled WGS sequence"/>
</dbReference>
<evidence type="ECO:0000256" key="3">
    <source>
        <dbReference type="ARBA" id="ARBA00023125"/>
    </source>
</evidence>
<dbReference type="CDD" id="cd01392">
    <property type="entry name" value="HTH_LacI"/>
    <property type="match status" value="1"/>
</dbReference>
<evidence type="ECO:0000259" key="5">
    <source>
        <dbReference type="PROSITE" id="PS50932"/>
    </source>
</evidence>
<dbReference type="HOGENOM" id="CLU_037628_6_0_9"/>
<dbReference type="InterPro" id="IPR046335">
    <property type="entry name" value="LacI/GalR-like_sensor"/>
</dbReference>
<evidence type="ECO:0000256" key="2">
    <source>
        <dbReference type="ARBA" id="ARBA00023015"/>
    </source>
</evidence>
<dbReference type="InterPro" id="IPR000843">
    <property type="entry name" value="HTH_LacI"/>
</dbReference>
<dbReference type="AlphaFoldDB" id="F9DQS9"/>
<dbReference type="PANTHER" id="PTHR30146:SF95">
    <property type="entry name" value="RIBOSE OPERON REPRESSOR"/>
    <property type="match status" value="1"/>
</dbReference>
<dbReference type="GO" id="GO:0003700">
    <property type="term" value="F:DNA-binding transcription factor activity"/>
    <property type="evidence" value="ECO:0007669"/>
    <property type="project" value="TreeGrafter"/>
</dbReference>
<accession>F9DQS9</accession>
<dbReference type="EMBL" id="AFPZ01000029">
    <property type="protein sequence ID" value="EGQ26822.1"/>
    <property type="molecule type" value="Genomic_DNA"/>
</dbReference>
<dbReference type="STRING" id="759851.SAMN04244570_1497"/>
<reference evidence="6 7" key="1">
    <citation type="submission" date="2011-04" db="EMBL/GenBank/DDBJ databases">
        <authorList>
            <person name="Muzny D."/>
            <person name="Qin X."/>
            <person name="Deng J."/>
            <person name="Jiang H."/>
            <person name="Liu Y."/>
            <person name="Qu J."/>
            <person name="Song X.-Z."/>
            <person name="Zhang L."/>
            <person name="Thornton R."/>
            <person name="Coyle M."/>
            <person name="Francisco L."/>
            <person name="Jackson L."/>
            <person name="Javaid M."/>
            <person name="Korchina V."/>
            <person name="Kovar C."/>
            <person name="Mata R."/>
            <person name="Mathew T."/>
            <person name="Ngo R."/>
            <person name="Nguyen L."/>
            <person name="Nguyen N."/>
            <person name="Okwuonu G."/>
            <person name="Ongeri F."/>
            <person name="Pham C."/>
            <person name="Simmons D."/>
            <person name="Wilczek-Boney K."/>
            <person name="Hale W."/>
            <person name="Jakkamsetti A."/>
            <person name="Pham P."/>
            <person name="Ruth R."/>
            <person name="San Lucas F."/>
            <person name="Warren J."/>
            <person name="Zhang J."/>
            <person name="Zhao Z."/>
            <person name="Zhou C."/>
            <person name="Zhu D."/>
            <person name="Lee S."/>
            <person name="Bess C."/>
            <person name="Blankenburg K."/>
            <person name="Forbes L."/>
            <person name="Fu Q."/>
            <person name="Gubbala S."/>
            <person name="Hirani K."/>
            <person name="Jayaseelan J.C."/>
            <person name="Lara F."/>
            <person name="Munidasa M."/>
            <person name="Palculict T."/>
            <person name="Patil S."/>
            <person name="Pu L.-L."/>
            <person name="Saada N."/>
            <person name="Tang L."/>
            <person name="Weissenberger G."/>
            <person name="Zhu Y."/>
            <person name="Hemphill L."/>
            <person name="Shang Y."/>
            <person name="Youmans B."/>
            <person name="Ayvaz T."/>
            <person name="Ross M."/>
            <person name="Santibanez J."/>
            <person name="Aqrawi P."/>
            <person name="Gross S."/>
            <person name="Joshi V."/>
            <person name="Fowler G."/>
            <person name="Nazareth L."/>
            <person name="Reid J."/>
            <person name="Worley K."/>
            <person name="Petrosino J."/>
            <person name="Highlander S."/>
            <person name="Gibbs R."/>
        </authorList>
    </citation>
    <scope>NUCLEOTIDE SEQUENCE [LARGE SCALE GENOMIC DNA]</scope>
    <source>
        <strain evidence="6 7">2681</strain>
    </source>
</reference>
<dbReference type="PANTHER" id="PTHR30146">
    <property type="entry name" value="LACI-RELATED TRANSCRIPTIONAL REPRESSOR"/>
    <property type="match status" value="1"/>
</dbReference>
<dbReference type="PRINTS" id="PR00036">
    <property type="entry name" value="HTHLACI"/>
</dbReference>
<organism evidence="6 7">
    <name type="scientific">Sporosarcina newyorkensis 2681</name>
    <dbReference type="NCBI Taxonomy" id="1027292"/>
    <lineage>
        <taxon>Bacteria</taxon>
        <taxon>Bacillati</taxon>
        <taxon>Bacillota</taxon>
        <taxon>Bacilli</taxon>
        <taxon>Bacillales</taxon>
        <taxon>Caryophanaceae</taxon>
        <taxon>Sporosarcina</taxon>
    </lineage>
</organism>
<dbReference type="CDD" id="cd06291">
    <property type="entry name" value="PBP1_Qymf-like"/>
    <property type="match status" value="1"/>
</dbReference>